<proteinExistence type="predicted"/>
<dbReference type="AlphaFoldDB" id="A0A177NG60"/>
<protein>
    <submittedName>
        <fullName evidence="1">Uncharacterized protein</fullName>
    </submittedName>
</protein>
<accession>A0A177NG60</accession>
<reference evidence="1 2" key="1">
    <citation type="submission" date="2016-03" db="EMBL/GenBank/DDBJ databases">
        <authorList>
            <person name="Ploux O."/>
        </authorList>
    </citation>
    <scope>NUCLEOTIDE SEQUENCE [LARGE SCALE GENOMIC DNA]</scope>
    <source>
        <strain evidence="1 2">R-45378</strain>
    </source>
</reference>
<dbReference type="EMBL" id="LUUJ01000071">
    <property type="protein sequence ID" value="OAI16967.1"/>
    <property type="molecule type" value="Genomic_DNA"/>
</dbReference>
<comment type="caution">
    <text evidence="1">The sequence shown here is derived from an EMBL/GenBank/DDBJ whole genome shotgun (WGS) entry which is preliminary data.</text>
</comment>
<sequence length="60" mass="6486">MVSRLHADLQTSRCGLLCRQAKPNVSALNPRVSVRAGDGSNGLVLAATGRSRYNPCLWFT</sequence>
<organism evidence="1 2">
    <name type="scientific">Methylomonas koyamae</name>
    <dbReference type="NCBI Taxonomy" id="702114"/>
    <lineage>
        <taxon>Bacteria</taxon>
        <taxon>Pseudomonadati</taxon>
        <taxon>Pseudomonadota</taxon>
        <taxon>Gammaproteobacteria</taxon>
        <taxon>Methylococcales</taxon>
        <taxon>Methylococcaceae</taxon>
        <taxon>Methylomonas</taxon>
    </lineage>
</organism>
<evidence type="ECO:0000313" key="2">
    <source>
        <dbReference type="Proteomes" id="UP000077857"/>
    </source>
</evidence>
<gene>
    <name evidence="1" type="ORF">A1507_11395</name>
</gene>
<dbReference type="Proteomes" id="UP000077857">
    <property type="component" value="Unassembled WGS sequence"/>
</dbReference>
<name>A0A177NG60_9GAMM</name>
<evidence type="ECO:0000313" key="1">
    <source>
        <dbReference type="EMBL" id="OAI16967.1"/>
    </source>
</evidence>